<dbReference type="Proteomes" id="UP000789706">
    <property type="component" value="Unassembled WGS sequence"/>
</dbReference>
<gene>
    <name evidence="2" type="ORF">DEBURN_LOCUS9371</name>
</gene>
<dbReference type="AlphaFoldDB" id="A0A9N9CD94"/>
<reference evidence="2" key="1">
    <citation type="submission" date="2021-06" db="EMBL/GenBank/DDBJ databases">
        <authorList>
            <person name="Kallberg Y."/>
            <person name="Tangrot J."/>
            <person name="Rosling A."/>
        </authorList>
    </citation>
    <scope>NUCLEOTIDE SEQUENCE</scope>
    <source>
        <strain evidence="2">AZ414A</strain>
    </source>
</reference>
<sequence>MDKTYIIAFAKNVLSAIPGILNYNVEVSKLDPYQLCGQEFIPHLASNIKEFTLASCEHIYHQKCLEYHLLTVKARCPNMGNTDIGLTQALQNKDAYSSPNNNNNVIEPTPEICSKCSEAISPEPDDLEKEGYYISPGVSVNETPKKKRKKQEDNTHENKPKKISKLQAIIRELSVLPISDEPSITIPFEESDMEDISNKFYRLYYSVDDIEKKGDRTNRKIINYYFQFGKALSEHLTVLLKSKPLQTAYTDLNNEDSRSIVRGLLNHPNHINTRASKFTKDDVEALRVKFQPASEDHVIPNEKVEEFPEKYECPQINRDMLNKEEFKVREIRDFSDSLVQTFFYKLHIATRNQAESKTDDMVADLLRIARLNNYPLYIEQHPSNKLHILGEPYLSATPEFVVNKDTIAMVITEDKTLRNVDPANDFGEMQIAGEILACGSENTRRVGKIADQVLYSIRFISTYTTFYKAEIPAGYWDELAKGLPIKNSIEIKRWPGENEKKSGLDIADPNGRKAVLTALTKIRQFLLNK</sequence>
<feature type="compositionally biased region" description="Basic and acidic residues" evidence="1">
    <location>
        <begin position="150"/>
        <end position="160"/>
    </location>
</feature>
<keyword evidence="3" id="KW-1185">Reference proteome</keyword>
<evidence type="ECO:0000313" key="2">
    <source>
        <dbReference type="EMBL" id="CAG8597769.1"/>
    </source>
</evidence>
<dbReference type="OrthoDB" id="2447694at2759"/>
<organism evidence="2 3">
    <name type="scientific">Diversispora eburnea</name>
    <dbReference type="NCBI Taxonomy" id="1213867"/>
    <lineage>
        <taxon>Eukaryota</taxon>
        <taxon>Fungi</taxon>
        <taxon>Fungi incertae sedis</taxon>
        <taxon>Mucoromycota</taxon>
        <taxon>Glomeromycotina</taxon>
        <taxon>Glomeromycetes</taxon>
        <taxon>Diversisporales</taxon>
        <taxon>Diversisporaceae</taxon>
        <taxon>Diversispora</taxon>
    </lineage>
</organism>
<comment type="caution">
    <text evidence="2">The sequence shown here is derived from an EMBL/GenBank/DDBJ whole genome shotgun (WGS) entry which is preliminary data.</text>
</comment>
<evidence type="ECO:0000256" key="1">
    <source>
        <dbReference type="SAM" id="MobiDB-lite"/>
    </source>
</evidence>
<protein>
    <submittedName>
        <fullName evidence="2">3815_t:CDS:1</fullName>
    </submittedName>
</protein>
<proteinExistence type="predicted"/>
<evidence type="ECO:0000313" key="3">
    <source>
        <dbReference type="Proteomes" id="UP000789706"/>
    </source>
</evidence>
<accession>A0A9N9CD94</accession>
<name>A0A9N9CD94_9GLOM</name>
<feature type="region of interest" description="Disordered" evidence="1">
    <location>
        <begin position="124"/>
        <end position="163"/>
    </location>
</feature>
<dbReference type="EMBL" id="CAJVPK010001763">
    <property type="protein sequence ID" value="CAG8597769.1"/>
    <property type="molecule type" value="Genomic_DNA"/>
</dbReference>